<protein>
    <submittedName>
        <fullName evidence="2">Uncharacterized protein</fullName>
    </submittedName>
</protein>
<keyword evidence="1" id="KW-1133">Transmembrane helix</keyword>
<dbReference type="AlphaFoldDB" id="A0A9W8RRA5"/>
<sequence length="98" mass="10750">MGCKLKDTTESLIDVVRATPSIAESQPKTIKFTAIDMELGGYCKEIVSQLQELSGGLEHDLKFLELSRNLNQTKSVQQLTFLATFFLPLSLAAGVLSM</sequence>
<keyword evidence="3" id="KW-1185">Reference proteome</keyword>
<evidence type="ECO:0000313" key="2">
    <source>
        <dbReference type="EMBL" id="KAJ4251501.1"/>
    </source>
</evidence>
<keyword evidence="1" id="KW-0472">Membrane</keyword>
<name>A0A9W8RRA5_9HYPO</name>
<organism evidence="2 3">
    <name type="scientific">Fusarium torreyae</name>
    <dbReference type="NCBI Taxonomy" id="1237075"/>
    <lineage>
        <taxon>Eukaryota</taxon>
        <taxon>Fungi</taxon>
        <taxon>Dikarya</taxon>
        <taxon>Ascomycota</taxon>
        <taxon>Pezizomycotina</taxon>
        <taxon>Sordariomycetes</taxon>
        <taxon>Hypocreomycetidae</taxon>
        <taxon>Hypocreales</taxon>
        <taxon>Nectriaceae</taxon>
        <taxon>Fusarium</taxon>
    </lineage>
</organism>
<dbReference type="Proteomes" id="UP001152049">
    <property type="component" value="Unassembled WGS sequence"/>
</dbReference>
<feature type="transmembrane region" description="Helical" evidence="1">
    <location>
        <begin position="79"/>
        <end position="97"/>
    </location>
</feature>
<evidence type="ECO:0000256" key="1">
    <source>
        <dbReference type="SAM" id="Phobius"/>
    </source>
</evidence>
<evidence type="ECO:0000313" key="3">
    <source>
        <dbReference type="Proteomes" id="UP001152049"/>
    </source>
</evidence>
<keyword evidence="1" id="KW-0812">Transmembrane</keyword>
<proteinExistence type="predicted"/>
<accession>A0A9W8RRA5</accession>
<comment type="caution">
    <text evidence="2">The sequence shown here is derived from an EMBL/GenBank/DDBJ whole genome shotgun (WGS) entry which is preliminary data.</text>
</comment>
<dbReference type="OrthoDB" id="3231000at2759"/>
<reference evidence="2" key="1">
    <citation type="submission" date="2022-09" db="EMBL/GenBank/DDBJ databases">
        <title>Fusarium specimens isolated from Avocado Roots.</title>
        <authorList>
            <person name="Stajich J."/>
            <person name="Roper C."/>
            <person name="Heimlech-Rivalta G."/>
        </authorList>
    </citation>
    <scope>NUCLEOTIDE SEQUENCE</scope>
    <source>
        <strain evidence="2">CF00136</strain>
    </source>
</reference>
<gene>
    <name evidence="2" type="ORF">NW762_011488</name>
</gene>
<dbReference type="EMBL" id="JAOQAZ010000028">
    <property type="protein sequence ID" value="KAJ4251501.1"/>
    <property type="molecule type" value="Genomic_DNA"/>
</dbReference>